<evidence type="ECO:0000313" key="1">
    <source>
        <dbReference type="EMBL" id="STQ85798.1"/>
    </source>
</evidence>
<organism evidence="1 2">
    <name type="scientific">Helicobacter muridarum</name>
    <dbReference type="NCBI Taxonomy" id="216"/>
    <lineage>
        <taxon>Bacteria</taxon>
        <taxon>Pseudomonadati</taxon>
        <taxon>Campylobacterota</taxon>
        <taxon>Epsilonproteobacteria</taxon>
        <taxon>Campylobacterales</taxon>
        <taxon>Helicobacteraceae</taxon>
        <taxon>Helicobacter</taxon>
    </lineage>
</organism>
<evidence type="ECO:0000313" key="2">
    <source>
        <dbReference type="Proteomes" id="UP000255139"/>
    </source>
</evidence>
<dbReference type="Proteomes" id="UP000255139">
    <property type="component" value="Unassembled WGS sequence"/>
</dbReference>
<dbReference type="AlphaFoldDB" id="A0A377PS34"/>
<protein>
    <submittedName>
        <fullName evidence="1">Uncharacterized protein</fullName>
    </submittedName>
</protein>
<dbReference type="EMBL" id="UGJE01000002">
    <property type="protein sequence ID" value="STQ85798.1"/>
    <property type="molecule type" value="Genomic_DNA"/>
</dbReference>
<proteinExistence type="predicted"/>
<sequence length="37" mass="4318">MCNVSRGHLYHCLKTLKEKKLIYETEDGIYISDSLCI</sequence>
<name>A0A377PS34_9HELI</name>
<gene>
    <name evidence="1" type="ORF">NCTC12714_00586</name>
</gene>
<accession>A0A377PS34</accession>
<reference evidence="1 2" key="1">
    <citation type="submission" date="2018-06" db="EMBL/GenBank/DDBJ databases">
        <authorList>
            <consortium name="Pathogen Informatics"/>
            <person name="Doyle S."/>
        </authorList>
    </citation>
    <scope>NUCLEOTIDE SEQUENCE [LARGE SCALE GENOMIC DNA]</scope>
    <source>
        <strain evidence="1 2">NCTC12714</strain>
    </source>
</reference>
<keyword evidence="2" id="KW-1185">Reference proteome</keyword>